<dbReference type="AlphaFoldDB" id="E1RE73"/>
<dbReference type="InterPro" id="IPR010982">
    <property type="entry name" value="Lambda_DNA-bd_dom_sf"/>
</dbReference>
<evidence type="ECO:0000313" key="2">
    <source>
        <dbReference type="Proteomes" id="UP000006565"/>
    </source>
</evidence>
<dbReference type="EMBL" id="CP002117">
    <property type="protein sequence ID" value="ADN36036.1"/>
    <property type="molecule type" value="Genomic_DNA"/>
</dbReference>
<dbReference type="GO" id="GO:0003677">
    <property type="term" value="F:DNA binding"/>
    <property type="evidence" value="ECO:0007669"/>
    <property type="project" value="InterPro"/>
</dbReference>
<reference evidence="1 2" key="1">
    <citation type="journal article" date="2010" name="Stand. Genomic Sci.">
        <title>Complete genome sequence of Methanoplanus petrolearius type strain (SEBR 4847).</title>
        <authorList>
            <person name="Brambilla E."/>
            <person name="Djao O.D."/>
            <person name="Daligault H."/>
            <person name="Lapidus A."/>
            <person name="Lucas S."/>
            <person name="Hammon N."/>
            <person name="Nolan M."/>
            <person name="Tice H."/>
            <person name="Cheng J.F."/>
            <person name="Han C."/>
            <person name="Tapia R."/>
            <person name="Goodwin L."/>
            <person name="Pitluck S."/>
            <person name="Liolios K."/>
            <person name="Ivanova N."/>
            <person name="Mavromatis K."/>
            <person name="Mikhailova N."/>
            <person name="Pati A."/>
            <person name="Chen A."/>
            <person name="Palaniappan K."/>
            <person name="Land M."/>
            <person name="Hauser L."/>
            <person name="Chang Y.J."/>
            <person name="Jeffries C.D."/>
            <person name="Rohde M."/>
            <person name="Spring S."/>
            <person name="Sikorski J."/>
            <person name="Goker M."/>
            <person name="Woyke T."/>
            <person name="Bristow J."/>
            <person name="Eisen J.A."/>
            <person name="Markowitz V."/>
            <person name="Hugenholtz P."/>
            <person name="Kyrpides N.C."/>
            <person name="Klenk H.P."/>
        </authorList>
    </citation>
    <scope>NUCLEOTIDE SEQUENCE [LARGE SCALE GENOMIC DNA]</scope>
    <source>
        <strain evidence="2">DSM 11571 / OCM 486 / SEBR 4847</strain>
    </source>
</reference>
<gene>
    <name evidence="1" type="ordered locus">Mpet_1276</name>
</gene>
<dbReference type="HOGENOM" id="CLU_133047_3_0_2"/>
<proteinExistence type="predicted"/>
<dbReference type="STRING" id="679926.Mpet_1276"/>
<dbReference type="eggNOG" id="arCOG00017">
    <property type="taxonomic scope" value="Archaea"/>
</dbReference>
<protein>
    <submittedName>
        <fullName evidence="1">Fis family transcriptional regulator</fullName>
    </submittedName>
</protein>
<dbReference type="OrthoDB" id="42697at2157"/>
<organism evidence="1 2">
    <name type="scientific">Methanolacinia petrolearia (strain DSM 11571 / OCM 486 / SEBR 4847)</name>
    <name type="common">Methanoplanus petrolearius</name>
    <dbReference type="NCBI Taxonomy" id="679926"/>
    <lineage>
        <taxon>Archaea</taxon>
        <taxon>Methanobacteriati</taxon>
        <taxon>Methanobacteriota</taxon>
        <taxon>Stenosarchaea group</taxon>
        <taxon>Methanomicrobia</taxon>
        <taxon>Methanomicrobiales</taxon>
        <taxon>Methanomicrobiaceae</taxon>
        <taxon>Methanolacinia</taxon>
    </lineage>
</organism>
<dbReference type="InterPro" id="IPR001387">
    <property type="entry name" value="Cro/C1-type_HTH"/>
</dbReference>
<dbReference type="CDD" id="cd00093">
    <property type="entry name" value="HTH_XRE"/>
    <property type="match status" value="1"/>
</dbReference>
<dbReference type="SUPFAM" id="SSF47413">
    <property type="entry name" value="lambda repressor-like DNA-binding domains"/>
    <property type="match status" value="1"/>
</dbReference>
<accession>E1RE73</accession>
<dbReference type="PANTHER" id="PTHR40730:SF5">
    <property type="entry name" value="HTH CRO_C1-TYPE DOMAIN-CONTAINING PROTEIN"/>
    <property type="match status" value="1"/>
</dbReference>
<dbReference type="Proteomes" id="UP000006565">
    <property type="component" value="Chromosome"/>
</dbReference>
<keyword evidence="2" id="KW-1185">Reference proteome</keyword>
<name>E1RE73_METP4</name>
<sequence length="109" mass="12224">MNLPPCDIMTCDEVVRNYLPQLRAELVCRLVEEKGISQAKVAKWMGISRAAVSQYMSRKRGSGEIYISMDLDDIIESWADGVITGEGSVTICDICRCVQKVNQITRKPK</sequence>
<evidence type="ECO:0000313" key="1">
    <source>
        <dbReference type="EMBL" id="ADN36036.1"/>
    </source>
</evidence>
<dbReference type="KEGG" id="mpi:Mpet_1276"/>
<dbReference type="PANTHER" id="PTHR40730">
    <property type="entry name" value="TRANSCRIPTIONAL REGULATOR PROTEIN-LIKE PROTEIN"/>
    <property type="match status" value="1"/>
</dbReference>
<dbReference type="Gene3D" id="1.10.260.40">
    <property type="entry name" value="lambda repressor-like DNA-binding domains"/>
    <property type="match status" value="1"/>
</dbReference>